<organism evidence="1 2">
    <name type="scientific">Paraglomus occultum</name>
    <dbReference type="NCBI Taxonomy" id="144539"/>
    <lineage>
        <taxon>Eukaryota</taxon>
        <taxon>Fungi</taxon>
        <taxon>Fungi incertae sedis</taxon>
        <taxon>Mucoromycota</taxon>
        <taxon>Glomeromycotina</taxon>
        <taxon>Glomeromycetes</taxon>
        <taxon>Paraglomerales</taxon>
        <taxon>Paraglomeraceae</taxon>
        <taxon>Paraglomus</taxon>
    </lineage>
</organism>
<evidence type="ECO:0000313" key="1">
    <source>
        <dbReference type="EMBL" id="CAG8491487.1"/>
    </source>
</evidence>
<dbReference type="EMBL" id="CAJVPJ010000181">
    <property type="protein sequence ID" value="CAG8491487.1"/>
    <property type="molecule type" value="Genomic_DNA"/>
</dbReference>
<comment type="caution">
    <text evidence="1">The sequence shown here is derived from an EMBL/GenBank/DDBJ whole genome shotgun (WGS) entry which is preliminary data.</text>
</comment>
<proteinExistence type="predicted"/>
<dbReference type="AlphaFoldDB" id="A0A9N8WRY4"/>
<accession>A0A9N8WRY4</accession>
<keyword evidence="2" id="KW-1185">Reference proteome</keyword>
<reference evidence="1" key="1">
    <citation type="submission" date="2021-06" db="EMBL/GenBank/DDBJ databases">
        <authorList>
            <person name="Kallberg Y."/>
            <person name="Tangrot J."/>
            <person name="Rosling A."/>
        </authorList>
    </citation>
    <scope>NUCLEOTIDE SEQUENCE</scope>
    <source>
        <strain evidence="1">IA702</strain>
    </source>
</reference>
<name>A0A9N8WRY4_9GLOM</name>
<dbReference type="Proteomes" id="UP000789572">
    <property type="component" value="Unassembled WGS sequence"/>
</dbReference>
<sequence>MEKIIVLGNPLLWSKYILAKSENGIINSLTLMDADPQRLRLIMNWSNIGACVNFSGVEKRTIKS</sequence>
<gene>
    <name evidence="1" type="ORF">POCULU_LOCUS2098</name>
</gene>
<evidence type="ECO:0000313" key="2">
    <source>
        <dbReference type="Proteomes" id="UP000789572"/>
    </source>
</evidence>
<protein>
    <submittedName>
        <fullName evidence="1">2247_t:CDS:1</fullName>
    </submittedName>
</protein>